<dbReference type="CDD" id="cd17947">
    <property type="entry name" value="DEADc_DDX27"/>
    <property type="match status" value="1"/>
</dbReference>
<feature type="region of interest" description="Disordered" evidence="13">
    <location>
        <begin position="1"/>
        <end position="57"/>
    </location>
</feature>
<dbReference type="PROSITE" id="PS51192">
    <property type="entry name" value="HELICASE_ATP_BIND_1"/>
    <property type="match status" value="1"/>
</dbReference>
<feature type="compositionally biased region" description="Low complexity" evidence="13">
    <location>
        <begin position="505"/>
        <end position="522"/>
    </location>
</feature>
<dbReference type="GO" id="GO:0010467">
    <property type="term" value="P:gene expression"/>
    <property type="evidence" value="ECO:0007669"/>
    <property type="project" value="UniProtKB-ARBA"/>
</dbReference>
<keyword evidence="9" id="KW-0539">Nucleus</keyword>
<evidence type="ECO:0000256" key="4">
    <source>
        <dbReference type="ARBA" id="ARBA00022741"/>
    </source>
</evidence>
<feature type="compositionally biased region" description="Low complexity" evidence="13">
    <location>
        <begin position="16"/>
        <end position="35"/>
    </location>
</feature>
<dbReference type="OrthoDB" id="10259843at2759"/>
<feature type="compositionally biased region" description="Basic and acidic residues" evidence="13">
    <location>
        <begin position="764"/>
        <end position="781"/>
    </location>
</feature>
<protein>
    <recommendedName>
        <fullName evidence="2">RNA helicase</fullName>
        <ecNumber evidence="2">3.6.4.13</ecNumber>
    </recommendedName>
</protein>
<evidence type="ECO:0000256" key="5">
    <source>
        <dbReference type="ARBA" id="ARBA00022801"/>
    </source>
</evidence>
<feature type="domain" description="DEAD-box RNA helicase Q" evidence="16">
    <location>
        <begin position="271"/>
        <end position="299"/>
    </location>
</feature>
<keyword evidence="5" id="KW-0378">Hydrolase</keyword>
<dbReference type="InterPro" id="IPR000629">
    <property type="entry name" value="RNA-helicase_DEAD-box_CS"/>
</dbReference>
<evidence type="ECO:0000256" key="8">
    <source>
        <dbReference type="ARBA" id="ARBA00022884"/>
    </source>
</evidence>
<dbReference type="PROSITE" id="PS51195">
    <property type="entry name" value="Q_MOTIF"/>
    <property type="match status" value="1"/>
</dbReference>
<dbReference type="EC" id="3.6.4.13" evidence="2"/>
<feature type="short sequence motif" description="Q motif" evidence="11">
    <location>
        <begin position="271"/>
        <end position="299"/>
    </location>
</feature>
<gene>
    <name evidence="17" type="ORF">FFLO_02605</name>
</gene>
<keyword evidence="18" id="KW-1185">Reference proteome</keyword>
<keyword evidence="7" id="KW-0067">ATP-binding</keyword>
<dbReference type="Pfam" id="PF00271">
    <property type="entry name" value="Helicase_C"/>
    <property type="match status" value="1"/>
</dbReference>
<feature type="compositionally biased region" description="Polar residues" evidence="13">
    <location>
        <begin position="261"/>
        <end position="272"/>
    </location>
</feature>
<dbReference type="GO" id="GO:0016787">
    <property type="term" value="F:hydrolase activity"/>
    <property type="evidence" value="ECO:0007669"/>
    <property type="project" value="UniProtKB-KW"/>
</dbReference>
<keyword evidence="6" id="KW-0347">Helicase</keyword>
<dbReference type="InterPro" id="IPR050079">
    <property type="entry name" value="DEAD_box_RNA_helicase"/>
</dbReference>
<sequence>MADDFILTLDSDSEPETSSRPSSSKRTPNKSNPKSAVSSKNANGNSTGKKEEENEEFALDDDFALDFSGLDGARTALRETLGDGVDFWEEGDEVKGGKLQPLNVDDIIARRTGKPILSHREKTKKRKRSAKDEGKRDDDSDSEDAEEDSEEDSEEEEGTEEEEDEMEVDDVSDDGSGFGMGVQSDVEEEDDEDEDEEGSEEEDEEDGDSDLDSAEDEDEEDDIQMGSGSDSEAESEEDTAAEKARKDAFFSTDPTLKKDAQNNPIDPTIPTSFSQMSLSRPLLRALTALNLSTPTPIQARSIPLALLGRDILGSAVTGSGKTAAFLIPILERLQYRDKSKAGAACRVLILCPTRELAVQCENVGKSLVQHSGLDSIRFALLVGGLSLSAQAHTLRTLPDILIATPGRLIDHINNSPSFTLNALDILVIDEADRMLEVGFSQELNEIIKNCPKKRQTMLFSATMTDSIDELVKLSLDRPVRCFVDPKRTTAKNLVQEFVRIRGRSNPAPTASAAASGSKAGSNDQGAVQGADRVRAATLLSLVTRTVKDKCIIFFRSKALAHQMRIVFGLCGLKASELHGNLTQEQRLVALQEFKAGQVDYLLATDLASRGLDIKGVETVINYDMPGQLSAYTHRVGRTARAGRNGRSITLVGEADRRMLKAAIKQSASSQIHNRVIPSTAIQSCAKKLEALRSEVAEVLKEEKEEKAVRQADMELTKGRNMIEHEEEIFGRPKRTWFQSESEKQKAKEASKSAYVSAFPEVKEKAKSAADQPKRGKYEGLSRKQTRRKIAREMDEADGSMKTAAAGARAAKKAARPVKITEAQPKKVDAKSKRRKTEKSMKKMALGKGGFDTDSSKRGGKAVREGMRAGRSDGVGLGGKKKSGGGAKGKPKGKGRK</sequence>
<evidence type="ECO:0000256" key="1">
    <source>
        <dbReference type="ARBA" id="ARBA00004123"/>
    </source>
</evidence>
<feature type="region of interest" description="Disordered" evidence="13">
    <location>
        <begin position="764"/>
        <end position="896"/>
    </location>
</feature>
<keyword evidence="12" id="KW-0175">Coiled coil</keyword>
<dbReference type="Proteomes" id="UP000812966">
    <property type="component" value="Unassembled WGS sequence"/>
</dbReference>
<feature type="region of interest" description="Disordered" evidence="13">
    <location>
        <begin position="505"/>
        <end position="526"/>
    </location>
</feature>
<comment type="catalytic activity">
    <reaction evidence="10">
        <text>ATP + H2O = ADP + phosphate + H(+)</text>
        <dbReference type="Rhea" id="RHEA:13065"/>
        <dbReference type="ChEBI" id="CHEBI:15377"/>
        <dbReference type="ChEBI" id="CHEBI:15378"/>
        <dbReference type="ChEBI" id="CHEBI:30616"/>
        <dbReference type="ChEBI" id="CHEBI:43474"/>
        <dbReference type="ChEBI" id="CHEBI:456216"/>
        <dbReference type="EC" id="3.6.4.13"/>
    </reaction>
</comment>
<dbReference type="GO" id="GO:0003723">
    <property type="term" value="F:RNA binding"/>
    <property type="evidence" value="ECO:0007669"/>
    <property type="project" value="UniProtKB-KW"/>
</dbReference>
<dbReference type="EMBL" id="JABELV010000042">
    <property type="protein sequence ID" value="KAG7561965.1"/>
    <property type="molecule type" value="Genomic_DNA"/>
</dbReference>
<organism evidence="17 18">
    <name type="scientific">Filobasidium floriforme</name>
    <dbReference type="NCBI Taxonomy" id="5210"/>
    <lineage>
        <taxon>Eukaryota</taxon>
        <taxon>Fungi</taxon>
        <taxon>Dikarya</taxon>
        <taxon>Basidiomycota</taxon>
        <taxon>Agaricomycotina</taxon>
        <taxon>Tremellomycetes</taxon>
        <taxon>Filobasidiales</taxon>
        <taxon>Filobasidiaceae</taxon>
        <taxon>Filobasidium</taxon>
    </lineage>
</organism>
<dbReference type="InterPro" id="IPR014014">
    <property type="entry name" value="RNA_helicase_DEAD_Q_motif"/>
</dbReference>
<dbReference type="PROSITE" id="PS51194">
    <property type="entry name" value="HELICASE_CTER"/>
    <property type="match status" value="1"/>
</dbReference>
<feature type="compositionally biased region" description="Acidic residues" evidence="13">
    <location>
        <begin position="139"/>
        <end position="173"/>
    </location>
</feature>
<evidence type="ECO:0000313" key="17">
    <source>
        <dbReference type="EMBL" id="KAG7561965.1"/>
    </source>
</evidence>
<evidence type="ECO:0000259" key="16">
    <source>
        <dbReference type="PROSITE" id="PS51195"/>
    </source>
</evidence>
<evidence type="ECO:0000256" key="3">
    <source>
        <dbReference type="ARBA" id="ARBA00022517"/>
    </source>
</evidence>
<evidence type="ECO:0000256" key="11">
    <source>
        <dbReference type="PROSITE-ProRule" id="PRU00552"/>
    </source>
</evidence>
<dbReference type="InterPro" id="IPR001650">
    <property type="entry name" value="Helicase_C-like"/>
</dbReference>
<proteinExistence type="predicted"/>
<keyword evidence="4" id="KW-0547">Nucleotide-binding</keyword>
<dbReference type="GO" id="GO:0005634">
    <property type="term" value="C:nucleus"/>
    <property type="evidence" value="ECO:0007669"/>
    <property type="project" value="UniProtKB-SubCell"/>
</dbReference>
<keyword evidence="8" id="KW-0694">RNA-binding</keyword>
<dbReference type="InterPro" id="IPR014001">
    <property type="entry name" value="Helicase_ATP-bd"/>
</dbReference>
<feature type="region of interest" description="Disordered" evidence="13">
    <location>
        <begin position="88"/>
        <end position="272"/>
    </location>
</feature>
<dbReference type="GO" id="GO:0005524">
    <property type="term" value="F:ATP binding"/>
    <property type="evidence" value="ECO:0007669"/>
    <property type="project" value="UniProtKB-KW"/>
</dbReference>
<comment type="caution">
    <text evidence="17">The sequence shown here is derived from an EMBL/GenBank/DDBJ whole genome shotgun (WGS) entry which is preliminary data.</text>
</comment>
<comment type="subcellular location">
    <subcellularLocation>
        <location evidence="1">Nucleus</location>
    </subcellularLocation>
</comment>
<dbReference type="CDD" id="cd18787">
    <property type="entry name" value="SF2_C_DEAD"/>
    <property type="match status" value="1"/>
</dbReference>
<evidence type="ECO:0000256" key="6">
    <source>
        <dbReference type="ARBA" id="ARBA00022806"/>
    </source>
</evidence>
<reference evidence="17" key="1">
    <citation type="submission" date="2020-04" db="EMBL/GenBank/DDBJ databases">
        <title>Analysis of mating type loci in Filobasidium floriforme.</title>
        <authorList>
            <person name="Nowrousian M."/>
        </authorList>
    </citation>
    <scope>NUCLEOTIDE SEQUENCE</scope>
    <source>
        <strain evidence="17">CBS 6242</strain>
    </source>
</reference>
<evidence type="ECO:0000256" key="9">
    <source>
        <dbReference type="ARBA" id="ARBA00023242"/>
    </source>
</evidence>
<evidence type="ECO:0000256" key="2">
    <source>
        <dbReference type="ARBA" id="ARBA00012552"/>
    </source>
</evidence>
<feature type="domain" description="Helicase ATP-binding" evidence="14">
    <location>
        <begin position="302"/>
        <end position="481"/>
    </location>
</feature>
<dbReference type="AlphaFoldDB" id="A0A8K0NRN5"/>
<dbReference type="SUPFAM" id="SSF52540">
    <property type="entry name" value="P-loop containing nucleoside triphosphate hydrolases"/>
    <property type="match status" value="2"/>
</dbReference>
<dbReference type="GO" id="GO:0042254">
    <property type="term" value="P:ribosome biogenesis"/>
    <property type="evidence" value="ECO:0007669"/>
    <property type="project" value="UniProtKB-KW"/>
</dbReference>
<feature type="compositionally biased region" description="Polar residues" evidence="13">
    <location>
        <begin position="36"/>
        <end position="47"/>
    </location>
</feature>
<dbReference type="GO" id="GO:0005829">
    <property type="term" value="C:cytosol"/>
    <property type="evidence" value="ECO:0007669"/>
    <property type="project" value="TreeGrafter"/>
</dbReference>
<dbReference type="GO" id="GO:0003724">
    <property type="term" value="F:RNA helicase activity"/>
    <property type="evidence" value="ECO:0007669"/>
    <property type="project" value="UniProtKB-EC"/>
</dbReference>
<name>A0A8K0NRN5_9TREE</name>
<feature type="coiled-coil region" evidence="12">
    <location>
        <begin position="681"/>
        <end position="708"/>
    </location>
</feature>
<dbReference type="SMART" id="SM00487">
    <property type="entry name" value="DEXDc"/>
    <property type="match status" value="1"/>
</dbReference>
<evidence type="ECO:0000259" key="15">
    <source>
        <dbReference type="PROSITE" id="PS51194"/>
    </source>
</evidence>
<evidence type="ECO:0000259" key="14">
    <source>
        <dbReference type="PROSITE" id="PS51192"/>
    </source>
</evidence>
<feature type="compositionally biased region" description="Acidic residues" evidence="13">
    <location>
        <begin position="185"/>
        <end position="223"/>
    </location>
</feature>
<feature type="compositionally biased region" description="Basic residues" evidence="13">
    <location>
        <begin position="878"/>
        <end position="896"/>
    </location>
</feature>
<evidence type="ECO:0000256" key="10">
    <source>
        <dbReference type="ARBA" id="ARBA00047984"/>
    </source>
</evidence>
<dbReference type="Gene3D" id="3.40.50.300">
    <property type="entry name" value="P-loop containing nucleotide triphosphate hydrolases"/>
    <property type="match status" value="2"/>
</dbReference>
<evidence type="ECO:0000313" key="18">
    <source>
        <dbReference type="Proteomes" id="UP000812966"/>
    </source>
</evidence>
<dbReference type="SMART" id="SM00490">
    <property type="entry name" value="HELICc"/>
    <property type="match status" value="1"/>
</dbReference>
<evidence type="ECO:0000256" key="13">
    <source>
        <dbReference type="SAM" id="MobiDB-lite"/>
    </source>
</evidence>
<feature type="compositionally biased region" description="Basic and acidic residues" evidence="13">
    <location>
        <begin position="853"/>
        <end position="870"/>
    </location>
</feature>
<dbReference type="PANTHER" id="PTHR47959:SF1">
    <property type="entry name" value="ATP-DEPENDENT RNA HELICASE DBPA"/>
    <property type="match status" value="1"/>
</dbReference>
<keyword evidence="3" id="KW-0690">Ribosome biogenesis</keyword>
<evidence type="ECO:0000256" key="12">
    <source>
        <dbReference type="SAM" id="Coils"/>
    </source>
</evidence>
<evidence type="ECO:0000256" key="7">
    <source>
        <dbReference type="ARBA" id="ARBA00022840"/>
    </source>
</evidence>
<feature type="domain" description="Helicase C-terminal" evidence="15">
    <location>
        <begin position="537"/>
        <end position="682"/>
    </location>
</feature>
<dbReference type="InterPro" id="IPR011545">
    <property type="entry name" value="DEAD/DEAH_box_helicase_dom"/>
</dbReference>
<dbReference type="PANTHER" id="PTHR47959">
    <property type="entry name" value="ATP-DEPENDENT RNA HELICASE RHLE-RELATED"/>
    <property type="match status" value="1"/>
</dbReference>
<dbReference type="Pfam" id="PF00270">
    <property type="entry name" value="DEAD"/>
    <property type="match status" value="1"/>
</dbReference>
<dbReference type="InterPro" id="IPR027417">
    <property type="entry name" value="P-loop_NTPase"/>
</dbReference>
<accession>A0A8K0NRN5</accession>
<dbReference type="PROSITE" id="PS00039">
    <property type="entry name" value="DEAD_ATP_HELICASE"/>
    <property type="match status" value="1"/>
</dbReference>